<dbReference type="AlphaFoldDB" id="A0A5A7QZK9"/>
<protein>
    <submittedName>
        <fullName evidence="1">Myb domain protein 33</fullName>
    </submittedName>
</protein>
<accession>A0A5A7QZK9</accession>
<organism evidence="1 2">
    <name type="scientific">Striga asiatica</name>
    <name type="common">Asiatic witchweed</name>
    <name type="synonym">Buchnera asiatica</name>
    <dbReference type="NCBI Taxonomy" id="4170"/>
    <lineage>
        <taxon>Eukaryota</taxon>
        <taxon>Viridiplantae</taxon>
        <taxon>Streptophyta</taxon>
        <taxon>Embryophyta</taxon>
        <taxon>Tracheophyta</taxon>
        <taxon>Spermatophyta</taxon>
        <taxon>Magnoliopsida</taxon>
        <taxon>eudicotyledons</taxon>
        <taxon>Gunneridae</taxon>
        <taxon>Pentapetalae</taxon>
        <taxon>asterids</taxon>
        <taxon>lamiids</taxon>
        <taxon>Lamiales</taxon>
        <taxon>Orobanchaceae</taxon>
        <taxon>Buchnereae</taxon>
        <taxon>Striga</taxon>
    </lineage>
</organism>
<keyword evidence="2" id="KW-1185">Reference proteome</keyword>
<evidence type="ECO:0000313" key="2">
    <source>
        <dbReference type="Proteomes" id="UP000325081"/>
    </source>
</evidence>
<gene>
    <name evidence="1" type="ORF">STAS_27877</name>
</gene>
<proteinExistence type="predicted"/>
<name>A0A5A7QZK9_STRAF</name>
<dbReference type="Proteomes" id="UP000325081">
    <property type="component" value="Unassembled WGS sequence"/>
</dbReference>
<evidence type="ECO:0000313" key="1">
    <source>
        <dbReference type="EMBL" id="GER50559.1"/>
    </source>
</evidence>
<feature type="non-terminal residue" evidence="1">
    <location>
        <position position="141"/>
    </location>
</feature>
<dbReference type="EMBL" id="BKCP01009359">
    <property type="protein sequence ID" value="GER50559.1"/>
    <property type="molecule type" value="Genomic_DNA"/>
</dbReference>
<comment type="caution">
    <text evidence="1">The sequence shown here is derived from an EMBL/GenBank/DDBJ whole genome shotgun (WGS) entry which is preliminary data.</text>
</comment>
<reference evidence="2" key="1">
    <citation type="journal article" date="2019" name="Curr. Biol.">
        <title>Genome Sequence of Striga asiatica Provides Insight into the Evolution of Plant Parasitism.</title>
        <authorList>
            <person name="Yoshida S."/>
            <person name="Kim S."/>
            <person name="Wafula E.K."/>
            <person name="Tanskanen J."/>
            <person name="Kim Y.M."/>
            <person name="Honaas L."/>
            <person name="Yang Z."/>
            <person name="Spallek T."/>
            <person name="Conn C.E."/>
            <person name="Ichihashi Y."/>
            <person name="Cheong K."/>
            <person name="Cui S."/>
            <person name="Der J.P."/>
            <person name="Gundlach H."/>
            <person name="Jiao Y."/>
            <person name="Hori C."/>
            <person name="Ishida J.K."/>
            <person name="Kasahara H."/>
            <person name="Kiba T."/>
            <person name="Kim M.S."/>
            <person name="Koo N."/>
            <person name="Laohavisit A."/>
            <person name="Lee Y.H."/>
            <person name="Lumba S."/>
            <person name="McCourt P."/>
            <person name="Mortimer J.C."/>
            <person name="Mutuku J.M."/>
            <person name="Nomura T."/>
            <person name="Sasaki-Sekimoto Y."/>
            <person name="Seto Y."/>
            <person name="Wang Y."/>
            <person name="Wakatake T."/>
            <person name="Sakakibara H."/>
            <person name="Demura T."/>
            <person name="Yamaguchi S."/>
            <person name="Yoneyama K."/>
            <person name="Manabe R.I."/>
            <person name="Nelson D.C."/>
            <person name="Schulman A.H."/>
            <person name="Timko M.P."/>
            <person name="dePamphilis C.W."/>
            <person name="Choi D."/>
            <person name="Shirasu K."/>
        </authorList>
    </citation>
    <scope>NUCLEOTIDE SEQUENCE [LARGE SCALE GENOMIC DNA]</scope>
    <source>
        <strain evidence="2">cv. UVA1</strain>
    </source>
</reference>
<feature type="non-terminal residue" evidence="1">
    <location>
        <position position="1"/>
    </location>
</feature>
<sequence length="141" mass="15534">LNKIDSPVTIHSRFSVCALRPFTSARREIPTPASVFPAPPLPPYAVKLFGSILQFRQSAVKFQTPLPSVDMNFQPPPVFVALPPHVPPDSVRRDVPALVSVRCEFLVPASVEHILPLPPALPTHQTFVKPQLIHINAMIIV</sequence>